<evidence type="ECO:0000313" key="3">
    <source>
        <dbReference type="Proteomes" id="UP000063699"/>
    </source>
</evidence>
<reference evidence="2 3" key="1">
    <citation type="submission" date="2015-07" db="EMBL/GenBank/DDBJ databases">
        <title>Genome sequencing of Kibdelosporangium phytohabitans.</title>
        <authorList>
            <person name="Qin S."/>
            <person name="Xing K."/>
        </authorList>
    </citation>
    <scope>NUCLEOTIDE SEQUENCE [LARGE SCALE GENOMIC DNA]</scope>
    <source>
        <strain evidence="2 3">KLBMP1111</strain>
    </source>
</reference>
<feature type="transmembrane region" description="Helical" evidence="1">
    <location>
        <begin position="113"/>
        <end position="131"/>
    </location>
</feature>
<keyword evidence="1" id="KW-0812">Transmembrane</keyword>
<evidence type="ECO:0000313" key="2">
    <source>
        <dbReference type="EMBL" id="ALG08319.1"/>
    </source>
</evidence>
<dbReference type="KEGG" id="kphy:AOZ06_16640"/>
<feature type="transmembrane region" description="Helical" evidence="1">
    <location>
        <begin position="60"/>
        <end position="77"/>
    </location>
</feature>
<protein>
    <recommendedName>
        <fullName evidence="4">Phosphopantetheine adenylyltransferase</fullName>
    </recommendedName>
</protein>
<sequence length="135" mass="14014">MPAIIACVRNKSTDTIGRGLLVIAALINMLPGLGAVSVTFAQSAYGVEISGPDMTVLMRHRATLFAVLGACLLVSVFRPHLRTAAVTANAVSLGGFVFLVTTTTPANASIQRIAWIDVVGLVILALGAALAQRRS</sequence>
<feature type="transmembrane region" description="Helical" evidence="1">
    <location>
        <begin position="20"/>
        <end position="40"/>
    </location>
</feature>
<gene>
    <name evidence="2" type="ORF">AOZ06_16640</name>
</gene>
<keyword evidence="1" id="KW-1133">Transmembrane helix</keyword>
<evidence type="ECO:0000256" key="1">
    <source>
        <dbReference type="SAM" id="Phobius"/>
    </source>
</evidence>
<evidence type="ECO:0008006" key="4">
    <source>
        <dbReference type="Google" id="ProtNLM"/>
    </source>
</evidence>
<keyword evidence="3" id="KW-1185">Reference proteome</keyword>
<dbReference type="RefSeq" id="WP_054290226.1">
    <property type="nucleotide sequence ID" value="NZ_CP012752.1"/>
</dbReference>
<dbReference type="AlphaFoldDB" id="A0A0N7F3D4"/>
<dbReference type="Proteomes" id="UP000063699">
    <property type="component" value="Chromosome"/>
</dbReference>
<keyword evidence="1" id="KW-0472">Membrane</keyword>
<proteinExistence type="predicted"/>
<accession>A0A0N7F3D4</accession>
<feature type="transmembrane region" description="Helical" evidence="1">
    <location>
        <begin position="84"/>
        <end position="101"/>
    </location>
</feature>
<name>A0A0N7F3D4_9PSEU</name>
<dbReference type="EMBL" id="CP012752">
    <property type="protein sequence ID" value="ALG08319.1"/>
    <property type="molecule type" value="Genomic_DNA"/>
</dbReference>
<organism evidence="2 3">
    <name type="scientific">Kibdelosporangium phytohabitans</name>
    <dbReference type="NCBI Taxonomy" id="860235"/>
    <lineage>
        <taxon>Bacteria</taxon>
        <taxon>Bacillati</taxon>
        <taxon>Actinomycetota</taxon>
        <taxon>Actinomycetes</taxon>
        <taxon>Pseudonocardiales</taxon>
        <taxon>Pseudonocardiaceae</taxon>
        <taxon>Kibdelosporangium</taxon>
    </lineage>
</organism>